<comment type="subcellular location">
    <subcellularLocation>
        <location evidence="1">Membrane</location>
        <topology evidence="1">Multi-pass membrane protein</topology>
    </subcellularLocation>
</comment>
<evidence type="ECO:0000256" key="2">
    <source>
        <dbReference type="ARBA" id="ARBA00022448"/>
    </source>
</evidence>
<keyword evidence="4 7" id="KW-0812">Transmembrane</keyword>
<reference evidence="9" key="1">
    <citation type="journal article" date="2019" name="Int. J. Syst. Evol. Microbiol.">
        <title>The Global Catalogue of Microorganisms (GCM) 10K type strain sequencing project: providing services to taxonomists for standard genome sequencing and annotation.</title>
        <authorList>
            <consortium name="The Broad Institute Genomics Platform"/>
            <consortium name="The Broad Institute Genome Sequencing Center for Infectious Disease"/>
            <person name="Wu L."/>
            <person name="Ma J."/>
        </authorList>
    </citation>
    <scope>NUCLEOTIDE SEQUENCE [LARGE SCALE GENOMIC DNA]</scope>
    <source>
        <strain evidence="9">JCM 15478</strain>
    </source>
</reference>
<feature type="transmembrane region" description="Helical" evidence="7">
    <location>
        <begin position="243"/>
        <end position="272"/>
    </location>
</feature>
<keyword evidence="5 7" id="KW-1133">Transmembrane helix</keyword>
<evidence type="ECO:0000256" key="6">
    <source>
        <dbReference type="ARBA" id="ARBA00023136"/>
    </source>
</evidence>
<feature type="transmembrane region" description="Helical" evidence="7">
    <location>
        <begin position="6"/>
        <end position="22"/>
    </location>
</feature>
<evidence type="ECO:0000256" key="5">
    <source>
        <dbReference type="ARBA" id="ARBA00022989"/>
    </source>
</evidence>
<proteinExistence type="predicted"/>
<dbReference type="EMBL" id="BAAAPE010000007">
    <property type="protein sequence ID" value="GAA2071202.1"/>
    <property type="molecule type" value="Genomic_DNA"/>
</dbReference>
<evidence type="ECO:0000313" key="9">
    <source>
        <dbReference type="Proteomes" id="UP001500016"/>
    </source>
</evidence>
<evidence type="ECO:0000256" key="3">
    <source>
        <dbReference type="ARBA" id="ARBA00022475"/>
    </source>
</evidence>
<keyword evidence="2" id="KW-0813">Transport</keyword>
<dbReference type="PANTHER" id="PTHR36838">
    <property type="entry name" value="AUXIN EFFLUX CARRIER FAMILY PROTEIN"/>
    <property type="match status" value="1"/>
</dbReference>
<dbReference type="Proteomes" id="UP001500016">
    <property type="component" value="Unassembled WGS sequence"/>
</dbReference>
<keyword evidence="9" id="KW-1185">Reference proteome</keyword>
<dbReference type="InterPro" id="IPR004776">
    <property type="entry name" value="Mem_transp_PIN-like"/>
</dbReference>
<evidence type="ECO:0000256" key="4">
    <source>
        <dbReference type="ARBA" id="ARBA00022692"/>
    </source>
</evidence>
<protein>
    <submittedName>
        <fullName evidence="8">AEC family transporter</fullName>
    </submittedName>
</protein>
<dbReference type="PANTHER" id="PTHR36838:SF1">
    <property type="entry name" value="SLR1864 PROTEIN"/>
    <property type="match status" value="1"/>
</dbReference>
<sequence length="312" mass="31336">MGGVITGFAVIATVIATGYLLGRYELLGANGRQVLTNLAFHVATPALLFETLATTDLRAIGSGPLLITALSTLSAAGAFVAVAAVRRWPVGQSTVGALCASYVNAGNLGIPIAAYVLGDASLVAPVLLLQQLVIGPCALTVLDLSASGPKEEESGGRRVLRLLTTPFRNPVVIGALSGVAVSASGLEPPGPVLEPFELVGGMSVPAVLLAFGISLRGSAAPARGPERVPVLLSVGLKTVGQPAVAWALGAGAFGLSGTALLTVVVTSALPAAQNLFTYASRYGTGVRLAREAVLLSTFLSVPVLLAVAALLG</sequence>
<feature type="transmembrane region" description="Helical" evidence="7">
    <location>
        <begin position="65"/>
        <end position="85"/>
    </location>
</feature>
<feature type="transmembrane region" description="Helical" evidence="7">
    <location>
        <begin position="292"/>
        <end position="311"/>
    </location>
</feature>
<evidence type="ECO:0000256" key="1">
    <source>
        <dbReference type="ARBA" id="ARBA00004141"/>
    </source>
</evidence>
<dbReference type="Pfam" id="PF03547">
    <property type="entry name" value="Mem_trans"/>
    <property type="match status" value="1"/>
</dbReference>
<keyword evidence="6 7" id="KW-0472">Membrane</keyword>
<feature type="transmembrane region" description="Helical" evidence="7">
    <location>
        <begin position="34"/>
        <end position="53"/>
    </location>
</feature>
<keyword evidence="3" id="KW-1003">Cell membrane</keyword>
<evidence type="ECO:0000313" key="8">
    <source>
        <dbReference type="EMBL" id="GAA2071202.1"/>
    </source>
</evidence>
<comment type="caution">
    <text evidence="8">The sequence shown here is derived from an EMBL/GenBank/DDBJ whole genome shotgun (WGS) entry which is preliminary data.</text>
</comment>
<organism evidence="8 9">
    <name type="scientific">Streptomyces albiaxialis</name>
    <dbReference type="NCBI Taxonomy" id="329523"/>
    <lineage>
        <taxon>Bacteria</taxon>
        <taxon>Bacillati</taxon>
        <taxon>Actinomycetota</taxon>
        <taxon>Actinomycetes</taxon>
        <taxon>Kitasatosporales</taxon>
        <taxon>Streptomycetaceae</taxon>
        <taxon>Streptomyces</taxon>
    </lineage>
</organism>
<dbReference type="RefSeq" id="WP_344526768.1">
    <property type="nucleotide sequence ID" value="NZ_BAAAPE010000007.1"/>
</dbReference>
<gene>
    <name evidence="8" type="ORF">GCM10009801_22600</name>
</gene>
<accession>A0ABP5HEA1</accession>
<evidence type="ECO:0000256" key="7">
    <source>
        <dbReference type="SAM" id="Phobius"/>
    </source>
</evidence>
<name>A0ABP5HEA1_9ACTN</name>